<dbReference type="OrthoDB" id="5706484at2"/>
<gene>
    <name evidence="2" type="ordered locus">TERTU_4043</name>
</gene>
<sequence length="221" mass="25016">MDSYAKLERLWQDQNSAIQQQFHLNLETLRGLKIMKAQSHLNNYLSLNIFSLLVGCLFSSFALFFAFNHTEQTHLLSAGLVLSIWGVFICAGAVMQIRRILMLDYSAPVLKLQQQLQHIRLSALVHTRTALLIVPFYPAFLLVMAQALLGFDLLQNASQGWLLLHAALSLLLLPATLWLYRALAPENIDKPGIRWLMQGNGSQALAAIYELNRIRRFNTAV</sequence>
<keyword evidence="1" id="KW-0812">Transmembrane</keyword>
<proteinExistence type="predicted"/>
<feature type="transmembrane region" description="Helical" evidence="1">
    <location>
        <begin position="73"/>
        <end position="95"/>
    </location>
</feature>
<dbReference type="eggNOG" id="ENOG502ZAND">
    <property type="taxonomic scope" value="Bacteria"/>
</dbReference>
<name>C5BTW7_TERTT</name>
<evidence type="ECO:0000313" key="3">
    <source>
        <dbReference type="Proteomes" id="UP000009080"/>
    </source>
</evidence>
<feature type="transmembrane region" description="Helical" evidence="1">
    <location>
        <begin position="130"/>
        <end position="149"/>
    </location>
</feature>
<evidence type="ECO:0000313" key="2">
    <source>
        <dbReference type="EMBL" id="ACR13554.1"/>
    </source>
</evidence>
<accession>C5BTW7</accession>
<keyword evidence="1" id="KW-0472">Membrane</keyword>
<dbReference type="RefSeq" id="WP_015819668.1">
    <property type="nucleotide sequence ID" value="NC_012997.1"/>
</dbReference>
<evidence type="ECO:0000256" key="1">
    <source>
        <dbReference type="SAM" id="Phobius"/>
    </source>
</evidence>
<reference evidence="2 3" key="1">
    <citation type="journal article" date="2009" name="PLoS ONE">
        <title>The complete genome of Teredinibacter turnerae T7901: an intracellular endosymbiont of marine wood-boring bivalves (shipworms).</title>
        <authorList>
            <person name="Yang J.C."/>
            <person name="Madupu R."/>
            <person name="Durkin A.S."/>
            <person name="Ekborg N.A."/>
            <person name="Pedamallu C.S."/>
            <person name="Hostetler J.B."/>
            <person name="Radune D."/>
            <person name="Toms B.S."/>
            <person name="Henrissat B."/>
            <person name="Coutinho P.M."/>
            <person name="Schwarz S."/>
            <person name="Field L."/>
            <person name="Trindade-Silva A.E."/>
            <person name="Soares C.A.G."/>
            <person name="Elshahawi S."/>
            <person name="Hanora A."/>
            <person name="Schmidt E.W."/>
            <person name="Haygood M.G."/>
            <person name="Posfai J."/>
            <person name="Benner J."/>
            <person name="Madinger C."/>
            <person name="Nove J."/>
            <person name="Anton B."/>
            <person name="Chaudhary K."/>
            <person name="Foster J."/>
            <person name="Holman A."/>
            <person name="Kumar S."/>
            <person name="Lessard P.A."/>
            <person name="Luyten Y.A."/>
            <person name="Slatko B."/>
            <person name="Wood N."/>
            <person name="Wu B."/>
            <person name="Teplitski M."/>
            <person name="Mougous J.D."/>
            <person name="Ward N."/>
            <person name="Eisen J.A."/>
            <person name="Badger J.H."/>
            <person name="Distel D.L."/>
        </authorList>
    </citation>
    <scope>NUCLEOTIDE SEQUENCE [LARGE SCALE GENOMIC DNA]</scope>
    <source>
        <strain evidence="3">ATCC 39867 / T7901</strain>
    </source>
</reference>
<dbReference type="EMBL" id="CP001614">
    <property type="protein sequence ID" value="ACR13554.1"/>
    <property type="molecule type" value="Genomic_DNA"/>
</dbReference>
<keyword evidence="1" id="KW-1133">Transmembrane helix</keyword>
<feature type="transmembrane region" description="Helical" evidence="1">
    <location>
        <begin position="45"/>
        <end position="67"/>
    </location>
</feature>
<keyword evidence="3" id="KW-1185">Reference proteome</keyword>
<dbReference type="HOGENOM" id="CLU_1250122_0_0_6"/>
<dbReference type="KEGG" id="ttu:TERTU_4043"/>
<feature type="transmembrane region" description="Helical" evidence="1">
    <location>
        <begin position="161"/>
        <end position="180"/>
    </location>
</feature>
<protein>
    <submittedName>
        <fullName evidence="2">Uncharacterized protein</fullName>
    </submittedName>
</protein>
<organism evidence="2 3">
    <name type="scientific">Teredinibacter turnerae (strain ATCC 39867 / T7901)</name>
    <dbReference type="NCBI Taxonomy" id="377629"/>
    <lineage>
        <taxon>Bacteria</taxon>
        <taxon>Pseudomonadati</taxon>
        <taxon>Pseudomonadota</taxon>
        <taxon>Gammaproteobacteria</taxon>
        <taxon>Cellvibrionales</taxon>
        <taxon>Cellvibrionaceae</taxon>
        <taxon>Teredinibacter</taxon>
    </lineage>
</organism>
<dbReference type="Proteomes" id="UP000009080">
    <property type="component" value="Chromosome"/>
</dbReference>
<dbReference type="AlphaFoldDB" id="C5BTW7"/>